<evidence type="ECO:0000313" key="1">
    <source>
        <dbReference type="EMBL" id="KAK3221106.1"/>
    </source>
</evidence>
<sequence>MPVVDVHFSCPIDFAVEVVSNEKIHEMGKIVKLFGLASAQSATAVEGHAGEGTVCDVQVGQNEGPRAHAMVEFTTIEAGELIKSLAFSGIRILI</sequence>
<organism evidence="1 2">
    <name type="scientific">Dipteronia sinensis</name>
    <dbReference type="NCBI Taxonomy" id="43782"/>
    <lineage>
        <taxon>Eukaryota</taxon>
        <taxon>Viridiplantae</taxon>
        <taxon>Streptophyta</taxon>
        <taxon>Embryophyta</taxon>
        <taxon>Tracheophyta</taxon>
        <taxon>Spermatophyta</taxon>
        <taxon>Magnoliopsida</taxon>
        <taxon>eudicotyledons</taxon>
        <taxon>Gunneridae</taxon>
        <taxon>Pentapetalae</taxon>
        <taxon>rosids</taxon>
        <taxon>malvids</taxon>
        <taxon>Sapindales</taxon>
        <taxon>Sapindaceae</taxon>
        <taxon>Hippocastanoideae</taxon>
        <taxon>Acereae</taxon>
        <taxon>Dipteronia</taxon>
    </lineage>
</organism>
<dbReference type="AlphaFoldDB" id="A0AAE0EAH5"/>
<evidence type="ECO:0000313" key="2">
    <source>
        <dbReference type="Proteomes" id="UP001281410"/>
    </source>
</evidence>
<protein>
    <submittedName>
        <fullName evidence="1">Uncharacterized protein</fullName>
    </submittedName>
</protein>
<dbReference type="EMBL" id="JANJYJ010000004">
    <property type="protein sequence ID" value="KAK3221106.1"/>
    <property type="molecule type" value="Genomic_DNA"/>
</dbReference>
<keyword evidence="2" id="KW-1185">Reference proteome</keyword>
<dbReference type="Proteomes" id="UP001281410">
    <property type="component" value="Unassembled WGS sequence"/>
</dbReference>
<comment type="caution">
    <text evidence="1">The sequence shown here is derived from an EMBL/GenBank/DDBJ whole genome shotgun (WGS) entry which is preliminary data.</text>
</comment>
<proteinExistence type="predicted"/>
<gene>
    <name evidence="1" type="ORF">Dsin_015076</name>
</gene>
<name>A0AAE0EAH5_9ROSI</name>
<reference evidence="1" key="1">
    <citation type="journal article" date="2023" name="Plant J.">
        <title>Genome sequences and population genomics provide insights into the demographic history, inbreeding, and mutation load of two 'living fossil' tree species of Dipteronia.</title>
        <authorList>
            <person name="Feng Y."/>
            <person name="Comes H.P."/>
            <person name="Chen J."/>
            <person name="Zhu S."/>
            <person name="Lu R."/>
            <person name="Zhang X."/>
            <person name="Li P."/>
            <person name="Qiu J."/>
            <person name="Olsen K.M."/>
            <person name="Qiu Y."/>
        </authorList>
    </citation>
    <scope>NUCLEOTIDE SEQUENCE</scope>
    <source>
        <strain evidence="1">NBL</strain>
    </source>
</reference>
<accession>A0AAE0EAH5</accession>